<dbReference type="Pfam" id="PF08327">
    <property type="entry name" value="AHSA1"/>
    <property type="match status" value="1"/>
</dbReference>
<name>A0A839HJP9_9BURK</name>
<feature type="region of interest" description="Disordered" evidence="2">
    <location>
        <begin position="1"/>
        <end position="34"/>
    </location>
</feature>
<evidence type="ECO:0000256" key="2">
    <source>
        <dbReference type="SAM" id="MobiDB-lite"/>
    </source>
</evidence>
<accession>A0A839HJP9</accession>
<feature type="compositionally biased region" description="Low complexity" evidence="2">
    <location>
        <begin position="24"/>
        <end position="34"/>
    </location>
</feature>
<evidence type="ECO:0000313" key="4">
    <source>
        <dbReference type="EMBL" id="MBB1162645.1"/>
    </source>
</evidence>
<organism evidence="4 5">
    <name type="scientific">Aquariibacter albus</name>
    <dbReference type="NCBI Taxonomy" id="2759899"/>
    <lineage>
        <taxon>Bacteria</taxon>
        <taxon>Pseudomonadati</taxon>
        <taxon>Pseudomonadota</taxon>
        <taxon>Betaproteobacteria</taxon>
        <taxon>Burkholderiales</taxon>
        <taxon>Sphaerotilaceae</taxon>
        <taxon>Aquariibacter</taxon>
    </lineage>
</organism>
<sequence>MRDLASPHALGAASGPNDRHRAGTDAAARPAVDPADDAATLAARSFHTGRSLPFPPEGVYGAFADARLLAAWWGPEGFRNVFEHFAFHEGGDWRFTMHGPDGRSWANHNRFLRLQPGREVTIRHESVPRFTLQVTLQAEAEGTRLTWQQVFDEVETALAVRDLVLPANEQNLDRLTRVLAGA</sequence>
<dbReference type="SUPFAM" id="SSF55961">
    <property type="entry name" value="Bet v1-like"/>
    <property type="match status" value="1"/>
</dbReference>
<comment type="similarity">
    <text evidence="1">Belongs to the AHA1 family.</text>
</comment>
<keyword evidence="5" id="KW-1185">Reference proteome</keyword>
<gene>
    <name evidence="4" type="ORF">H4F90_11710</name>
</gene>
<evidence type="ECO:0000313" key="5">
    <source>
        <dbReference type="Proteomes" id="UP000586093"/>
    </source>
</evidence>
<dbReference type="RefSeq" id="WP_182664786.1">
    <property type="nucleotide sequence ID" value="NZ_JACIVI010000004.1"/>
</dbReference>
<evidence type="ECO:0000256" key="1">
    <source>
        <dbReference type="ARBA" id="ARBA00006817"/>
    </source>
</evidence>
<dbReference type="Proteomes" id="UP000586093">
    <property type="component" value="Unassembled WGS sequence"/>
</dbReference>
<proteinExistence type="inferred from homology"/>
<dbReference type="InterPro" id="IPR013538">
    <property type="entry name" value="ASHA1/2-like_C"/>
</dbReference>
<protein>
    <submittedName>
        <fullName evidence="4">SRPBCC domain-containing protein</fullName>
    </submittedName>
</protein>
<evidence type="ECO:0000259" key="3">
    <source>
        <dbReference type="Pfam" id="PF08327"/>
    </source>
</evidence>
<feature type="domain" description="Activator of Hsp90 ATPase homologue 1/2-like C-terminal" evidence="3">
    <location>
        <begin position="54"/>
        <end position="179"/>
    </location>
</feature>
<reference evidence="4 5" key="1">
    <citation type="submission" date="2020-08" db="EMBL/GenBank/DDBJ databases">
        <title>Aquariorum lacteus gen. nov., sp. nov., a new member of the family Comamonadaceae, isolated from freshwater aquarium.</title>
        <authorList>
            <person name="Chun S.-J."/>
        </authorList>
    </citation>
    <scope>NUCLEOTIDE SEQUENCE [LARGE SCALE GENOMIC DNA]</scope>
    <source>
        <strain evidence="4 5">SJAQ100</strain>
    </source>
</reference>
<dbReference type="Gene3D" id="3.30.530.20">
    <property type="match status" value="1"/>
</dbReference>
<comment type="caution">
    <text evidence="4">The sequence shown here is derived from an EMBL/GenBank/DDBJ whole genome shotgun (WGS) entry which is preliminary data.</text>
</comment>
<dbReference type="InterPro" id="IPR023393">
    <property type="entry name" value="START-like_dom_sf"/>
</dbReference>
<dbReference type="EMBL" id="JACIVI010000004">
    <property type="protein sequence ID" value="MBB1162645.1"/>
    <property type="molecule type" value="Genomic_DNA"/>
</dbReference>
<dbReference type="AlphaFoldDB" id="A0A839HJP9"/>